<dbReference type="InterPro" id="IPR002509">
    <property type="entry name" value="NODB_dom"/>
</dbReference>
<evidence type="ECO:0000259" key="1">
    <source>
        <dbReference type="PROSITE" id="PS51677"/>
    </source>
</evidence>
<dbReference type="SUPFAM" id="SSF88713">
    <property type="entry name" value="Glycoside hydrolase/deacetylase"/>
    <property type="match status" value="1"/>
</dbReference>
<accession>A0A1A2VXX8</accession>
<dbReference type="GO" id="GO:0016810">
    <property type="term" value="F:hydrolase activity, acting on carbon-nitrogen (but not peptide) bonds"/>
    <property type="evidence" value="ECO:0007669"/>
    <property type="project" value="InterPro"/>
</dbReference>
<proteinExistence type="predicted"/>
<gene>
    <name evidence="2" type="ORF">A5679_13485</name>
</gene>
<reference evidence="2 3" key="1">
    <citation type="submission" date="2016-06" db="EMBL/GenBank/DDBJ databases">
        <authorList>
            <person name="Kjaerup R.B."/>
            <person name="Dalgaard T.S."/>
            <person name="Juul-Madsen H.R."/>
        </authorList>
    </citation>
    <scope>NUCLEOTIDE SEQUENCE [LARGE SCALE GENOMIC DNA]</scope>
    <source>
        <strain evidence="2 3">E2838</strain>
    </source>
</reference>
<dbReference type="EMBL" id="LZJY01000149">
    <property type="protein sequence ID" value="OBI05511.1"/>
    <property type="molecule type" value="Genomic_DNA"/>
</dbReference>
<dbReference type="Proteomes" id="UP000092207">
    <property type="component" value="Unassembled WGS sequence"/>
</dbReference>
<name>A0A1A2VXX8_MYCSC</name>
<dbReference type="AlphaFoldDB" id="A0A1A2VXX8"/>
<dbReference type="Pfam" id="PF01522">
    <property type="entry name" value="Polysacc_deac_1"/>
    <property type="match status" value="1"/>
</dbReference>
<comment type="caution">
    <text evidence="2">The sequence shown here is derived from an EMBL/GenBank/DDBJ whole genome shotgun (WGS) entry which is preliminary data.</text>
</comment>
<dbReference type="PROSITE" id="PS51677">
    <property type="entry name" value="NODB"/>
    <property type="match status" value="1"/>
</dbReference>
<dbReference type="RefSeq" id="WP_067303815.1">
    <property type="nucleotide sequence ID" value="NZ_LZJY01000149.1"/>
</dbReference>
<dbReference type="CDD" id="cd10917">
    <property type="entry name" value="CE4_NodB_like_6s_7s"/>
    <property type="match status" value="1"/>
</dbReference>
<evidence type="ECO:0000313" key="2">
    <source>
        <dbReference type="EMBL" id="OBI05511.1"/>
    </source>
</evidence>
<dbReference type="InterPro" id="IPR050248">
    <property type="entry name" value="Polysacc_deacetylase_ArnD"/>
</dbReference>
<organism evidence="2 3">
    <name type="scientific">Mycobacterium scrofulaceum</name>
    <dbReference type="NCBI Taxonomy" id="1783"/>
    <lineage>
        <taxon>Bacteria</taxon>
        <taxon>Bacillati</taxon>
        <taxon>Actinomycetota</taxon>
        <taxon>Actinomycetes</taxon>
        <taxon>Mycobacteriales</taxon>
        <taxon>Mycobacteriaceae</taxon>
        <taxon>Mycobacterium</taxon>
    </lineage>
</organism>
<dbReference type="InterPro" id="IPR011330">
    <property type="entry name" value="Glyco_hydro/deAcase_b/a-brl"/>
</dbReference>
<sequence>MRPKITLTFDNGPTPGVTDEVLDTLAQRQASAIFFVVGENVSSAAGRRLVERAVREGHRIGNHSFTHGRPLGELSPAETLHEIRSAQELLDEFGDADRYFRPWGTEGALERRCLNPTAIDHLIAEKYTCVLWNSVPRDWADPSGWLERALADARDQRHTVVVLHDLPTGAMELLPRFLDELAESGAEVTTDLPDDCVPIVRGEMRTPIDHLTPAIS</sequence>
<protein>
    <recommendedName>
        <fullName evidence="1">NodB homology domain-containing protein</fullName>
    </recommendedName>
</protein>
<dbReference type="Gene3D" id="3.20.20.370">
    <property type="entry name" value="Glycoside hydrolase/deacetylase"/>
    <property type="match status" value="1"/>
</dbReference>
<dbReference type="PANTHER" id="PTHR10587">
    <property type="entry name" value="GLYCOSYL TRANSFERASE-RELATED"/>
    <property type="match status" value="1"/>
</dbReference>
<dbReference type="PANTHER" id="PTHR10587:SF137">
    <property type="entry name" value="4-DEOXY-4-FORMAMIDO-L-ARABINOSE-PHOSPHOUNDECAPRENOL DEFORMYLASE ARND-RELATED"/>
    <property type="match status" value="1"/>
</dbReference>
<dbReference type="GO" id="GO:0005975">
    <property type="term" value="P:carbohydrate metabolic process"/>
    <property type="evidence" value="ECO:0007669"/>
    <property type="project" value="InterPro"/>
</dbReference>
<feature type="domain" description="NodB homology" evidence="1">
    <location>
        <begin position="3"/>
        <end position="191"/>
    </location>
</feature>
<evidence type="ECO:0000313" key="3">
    <source>
        <dbReference type="Proteomes" id="UP000092207"/>
    </source>
</evidence>